<reference evidence="3 4" key="1">
    <citation type="submission" date="2016-10" db="EMBL/GenBank/DDBJ databases">
        <authorList>
            <person name="Varghese N."/>
            <person name="Submissions S."/>
        </authorList>
    </citation>
    <scope>NUCLEOTIDE SEQUENCE [LARGE SCALE GENOMIC DNA]</scope>
    <source>
        <strain evidence="3 4">DSM 25353</strain>
    </source>
</reference>
<dbReference type="AlphaFoldDB" id="A0A8X8IIQ8"/>
<dbReference type="RefSeq" id="WP_092727060.1">
    <property type="nucleotide sequence ID" value="NZ_FNNO01000027.1"/>
</dbReference>
<keyword evidence="2" id="KW-0732">Signal</keyword>
<dbReference type="Proteomes" id="UP000198711">
    <property type="component" value="Unassembled WGS sequence"/>
</dbReference>
<keyword evidence="4" id="KW-1185">Reference proteome</keyword>
<feature type="chain" id="PRO_5036474521" evidence="2">
    <location>
        <begin position="21"/>
        <end position="300"/>
    </location>
</feature>
<feature type="signal peptide" evidence="2">
    <location>
        <begin position="1"/>
        <end position="20"/>
    </location>
</feature>
<protein>
    <submittedName>
        <fullName evidence="3">Uncharacterized protein</fullName>
    </submittedName>
</protein>
<proteinExistence type="predicted"/>
<name>A0A8X8IIQ8_9BACT</name>
<evidence type="ECO:0000256" key="1">
    <source>
        <dbReference type="SAM" id="Coils"/>
    </source>
</evidence>
<dbReference type="EMBL" id="FNNO01000027">
    <property type="protein sequence ID" value="SDX69245.1"/>
    <property type="molecule type" value="Genomic_DNA"/>
</dbReference>
<sequence>MHKLLLPLAVCFCLPNISIAQTNVFPSSGNVGIGTTSPISQLHLSSDSNHSFNLSRSNGTYGFRIYRDALAGNILFQIGTTPTTWETKIKIGEGGGANTKLLLNPNGGNVGIGTTSPISQLHLSSDSNHSFNLSRSNGTYGFRIYRDALGGNILFQIGTTPTTWETKIKIGEGEGTNTKLLLNPDGGNVGIGTSLPSEKLSVNGNVRAQKIIVTQTGWSDYVFEPAYQLRSLTDVERFIKKNRRLPEIPSQKEVEEKGVSIGDNQAMLLKKIEELTLYVIELKKENDGLKQRVEKIERTK</sequence>
<feature type="coiled-coil region" evidence="1">
    <location>
        <begin position="272"/>
        <end position="299"/>
    </location>
</feature>
<evidence type="ECO:0000313" key="3">
    <source>
        <dbReference type="EMBL" id="SDX69245.1"/>
    </source>
</evidence>
<gene>
    <name evidence="3" type="ORF">SAMN05444410_1275</name>
</gene>
<keyword evidence="1" id="KW-0175">Coiled coil</keyword>
<evidence type="ECO:0000313" key="4">
    <source>
        <dbReference type="Proteomes" id="UP000198711"/>
    </source>
</evidence>
<comment type="caution">
    <text evidence="3">The sequence shown here is derived from an EMBL/GenBank/DDBJ whole genome shotgun (WGS) entry which is preliminary data.</text>
</comment>
<organism evidence="3 4">
    <name type="scientific">Hydrobacter penzbergensis</name>
    <dbReference type="NCBI Taxonomy" id="1235997"/>
    <lineage>
        <taxon>Bacteria</taxon>
        <taxon>Pseudomonadati</taxon>
        <taxon>Bacteroidota</taxon>
        <taxon>Chitinophagia</taxon>
        <taxon>Chitinophagales</taxon>
        <taxon>Chitinophagaceae</taxon>
        <taxon>Hydrobacter</taxon>
    </lineage>
</organism>
<evidence type="ECO:0000256" key="2">
    <source>
        <dbReference type="SAM" id="SignalP"/>
    </source>
</evidence>
<accession>A0A8X8IIQ8</accession>